<evidence type="ECO:0000313" key="1">
    <source>
        <dbReference type="EMBL" id="UOE18626.1"/>
    </source>
</evidence>
<sequence length="320" mass="34373">MRVAMLGPFELRDRDRHPVDLGGRRVAALVARLAPAPGALVSTDTLVAALWDGSSDRGGANAVQRPVSRARRVMREHGADDLAIVSRRGGYLLDVDPGRWTSSPSGGWPPLTEPPSFGWNRFDRLAAALPADRTLLVLDNCEYLVDEVAAFVHRLPGRCPGFAVDVDTAGAVVEICRRLDGLPLAIELAAARMRTMTAHHIADRLDDRFRLLSGGSRTSTARHRTLRAVLDWSWHLLEDAERTLARRLSVMVGDATAESAARVCAGADLAPDDVLYPLSSPAERSLVRVVEQAPGRPRGCSARRCGCAGGATTAVRGCGP</sequence>
<reference evidence="1" key="1">
    <citation type="submission" date="2020-10" db="EMBL/GenBank/DDBJ databases">
        <title>De novo genome project of the cellulose decomposer Thermobifida halotolerans type strain.</title>
        <authorList>
            <person name="Nagy I."/>
            <person name="Horvath B."/>
            <person name="Kukolya J."/>
            <person name="Nagy I."/>
            <person name="Orsini M."/>
        </authorList>
    </citation>
    <scope>NUCLEOTIDE SEQUENCE</scope>
    <source>
        <strain evidence="1">DSM 44931</strain>
    </source>
</reference>
<dbReference type="PANTHER" id="PTHR47691">
    <property type="entry name" value="REGULATOR-RELATED"/>
    <property type="match status" value="1"/>
</dbReference>
<organism evidence="1 2">
    <name type="scientific">Thermobifida halotolerans</name>
    <dbReference type="NCBI Taxonomy" id="483545"/>
    <lineage>
        <taxon>Bacteria</taxon>
        <taxon>Bacillati</taxon>
        <taxon>Actinomycetota</taxon>
        <taxon>Actinomycetes</taxon>
        <taxon>Streptosporangiales</taxon>
        <taxon>Nocardiopsidaceae</taxon>
        <taxon>Thermobifida</taxon>
    </lineage>
</organism>
<dbReference type="Gene3D" id="1.10.10.10">
    <property type="entry name" value="Winged helix-like DNA-binding domain superfamily/Winged helix DNA-binding domain"/>
    <property type="match status" value="1"/>
</dbReference>
<dbReference type="EMBL" id="CP063196">
    <property type="protein sequence ID" value="UOE18626.1"/>
    <property type="molecule type" value="Genomic_DNA"/>
</dbReference>
<dbReference type="AlphaFoldDB" id="A0AA97M357"/>
<dbReference type="PANTHER" id="PTHR47691:SF3">
    <property type="entry name" value="HTH-TYPE TRANSCRIPTIONAL REGULATOR RV0890C-RELATED"/>
    <property type="match status" value="1"/>
</dbReference>
<gene>
    <name evidence="1" type="ORF">NI17_017660</name>
</gene>
<dbReference type="InterPro" id="IPR016032">
    <property type="entry name" value="Sig_transdc_resp-reg_C-effctor"/>
</dbReference>
<proteinExistence type="predicted"/>
<dbReference type="GO" id="GO:0003677">
    <property type="term" value="F:DNA binding"/>
    <property type="evidence" value="ECO:0007669"/>
    <property type="project" value="InterPro"/>
</dbReference>
<dbReference type="SUPFAM" id="SSF46894">
    <property type="entry name" value="C-terminal effector domain of the bipartite response regulators"/>
    <property type="match status" value="1"/>
</dbReference>
<keyword evidence="2" id="KW-1185">Reference proteome</keyword>
<evidence type="ECO:0000313" key="2">
    <source>
        <dbReference type="Proteomes" id="UP000265719"/>
    </source>
</evidence>
<dbReference type="SUPFAM" id="SSF52540">
    <property type="entry name" value="P-loop containing nucleoside triphosphate hydrolases"/>
    <property type="match status" value="1"/>
</dbReference>
<dbReference type="RefSeq" id="WP_068688021.1">
    <property type="nucleotide sequence ID" value="NZ_CP063196.1"/>
</dbReference>
<dbReference type="InterPro" id="IPR027417">
    <property type="entry name" value="P-loop_NTPase"/>
</dbReference>
<accession>A0AA97M357</accession>
<protein>
    <submittedName>
        <fullName evidence="1">Winged helix-turn-helix domain-containing protein</fullName>
    </submittedName>
</protein>
<dbReference type="Proteomes" id="UP000265719">
    <property type="component" value="Chromosome"/>
</dbReference>
<dbReference type="GO" id="GO:0006355">
    <property type="term" value="P:regulation of DNA-templated transcription"/>
    <property type="evidence" value="ECO:0007669"/>
    <property type="project" value="InterPro"/>
</dbReference>
<dbReference type="InterPro" id="IPR036388">
    <property type="entry name" value="WH-like_DNA-bd_sf"/>
</dbReference>
<name>A0AA97M357_9ACTN</name>
<dbReference type="KEGG" id="thao:NI17_017660"/>